<protein>
    <recommendedName>
        <fullName evidence="1">ABM domain-containing protein</fullName>
    </recommendedName>
</protein>
<proteinExistence type="predicted"/>
<accession>A0A381N4H9</accession>
<feature type="domain" description="ABM" evidence="1">
    <location>
        <begin position="8"/>
        <end position="99"/>
    </location>
</feature>
<dbReference type="Pfam" id="PF03992">
    <property type="entry name" value="ABM"/>
    <property type="match status" value="1"/>
</dbReference>
<evidence type="ECO:0000259" key="1">
    <source>
        <dbReference type="PROSITE" id="PS51725"/>
    </source>
</evidence>
<dbReference type="AlphaFoldDB" id="A0A381N4H9"/>
<organism evidence="2">
    <name type="scientific">marine metagenome</name>
    <dbReference type="NCBI Taxonomy" id="408172"/>
    <lineage>
        <taxon>unclassified sequences</taxon>
        <taxon>metagenomes</taxon>
        <taxon>ecological metagenomes</taxon>
    </lineage>
</organism>
<sequence length="125" mass="14254">MCQGCFVIIIAGTIDFKDNETRDLAVDQSRALQEATRRDEAGCEAYYFGPDPFDGHRIQVYELWADEPSLDAHFQHRNYRSMLALLSELGIVATTTAKFRCDLSEPVYDETFTPRADFFTSQNAE</sequence>
<dbReference type="PROSITE" id="PS51725">
    <property type="entry name" value="ABM"/>
    <property type="match status" value="1"/>
</dbReference>
<dbReference type="Gene3D" id="3.30.70.100">
    <property type="match status" value="1"/>
</dbReference>
<dbReference type="SUPFAM" id="SSF54909">
    <property type="entry name" value="Dimeric alpha+beta barrel"/>
    <property type="match status" value="1"/>
</dbReference>
<dbReference type="EMBL" id="UINC01000111">
    <property type="protein sequence ID" value="SUZ49349.1"/>
    <property type="molecule type" value="Genomic_DNA"/>
</dbReference>
<name>A0A381N4H9_9ZZZZ</name>
<reference evidence="2" key="1">
    <citation type="submission" date="2018-05" db="EMBL/GenBank/DDBJ databases">
        <authorList>
            <person name="Lanie J.A."/>
            <person name="Ng W.-L."/>
            <person name="Kazmierczak K.M."/>
            <person name="Andrzejewski T.M."/>
            <person name="Davidsen T.M."/>
            <person name="Wayne K.J."/>
            <person name="Tettelin H."/>
            <person name="Glass J.I."/>
            <person name="Rusch D."/>
            <person name="Podicherti R."/>
            <person name="Tsui H.-C.T."/>
            <person name="Winkler M.E."/>
        </authorList>
    </citation>
    <scope>NUCLEOTIDE SEQUENCE</scope>
</reference>
<dbReference type="InterPro" id="IPR011008">
    <property type="entry name" value="Dimeric_a/b-barrel"/>
</dbReference>
<gene>
    <name evidence="2" type="ORF">METZ01_LOCUS2203</name>
</gene>
<dbReference type="InterPro" id="IPR007138">
    <property type="entry name" value="ABM_dom"/>
</dbReference>
<evidence type="ECO:0000313" key="2">
    <source>
        <dbReference type="EMBL" id="SUZ49349.1"/>
    </source>
</evidence>